<dbReference type="EMBL" id="BQNB010012704">
    <property type="protein sequence ID" value="GJT06871.1"/>
    <property type="molecule type" value="Genomic_DNA"/>
</dbReference>
<proteinExistence type="predicted"/>
<organism evidence="1 2">
    <name type="scientific">Tanacetum coccineum</name>
    <dbReference type="NCBI Taxonomy" id="301880"/>
    <lineage>
        <taxon>Eukaryota</taxon>
        <taxon>Viridiplantae</taxon>
        <taxon>Streptophyta</taxon>
        <taxon>Embryophyta</taxon>
        <taxon>Tracheophyta</taxon>
        <taxon>Spermatophyta</taxon>
        <taxon>Magnoliopsida</taxon>
        <taxon>eudicotyledons</taxon>
        <taxon>Gunneridae</taxon>
        <taxon>Pentapetalae</taxon>
        <taxon>asterids</taxon>
        <taxon>campanulids</taxon>
        <taxon>Asterales</taxon>
        <taxon>Asteraceae</taxon>
        <taxon>Asteroideae</taxon>
        <taxon>Anthemideae</taxon>
        <taxon>Anthemidinae</taxon>
        <taxon>Tanacetum</taxon>
    </lineage>
</organism>
<keyword evidence="2" id="KW-1185">Reference proteome</keyword>
<reference evidence="1" key="2">
    <citation type="submission" date="2022-01" db="EMBL/GenBank/DDBJ databases">
        <authorList>
            <person name="Yamashiro T."/>
            <person name="Shiraishi A."/>
            <person name="Satake H."/>
            <person name="Nakayama K."/>
        </authorList>
    </citation>
    <scope>NUCLEOTIDE SEQUENCE</scope>
</reference>
<accession>A0ABQ5B0D3</accession>
<evidence type="ECO:0000313" key="2">
    <source>
        <dbReference type="Proteomes" id="UP001151760"/>
    </source>
</evidence>
<comment type="caution">
    <text evidence="1">The sequence shown here is derived from an EMBL/GenBank/DDBJ whole genome shotgun (WGS) entry which is preliminary data.</text>
</comment>
<protein>
    <submittedName>
        <fullName evidence="1">Uncharacterized protein</fullName>
    </submittedName>
</protein>
<name>A0ABQ5B0D3_9ASTR</name>
<dbReference type="Proteomes" id="UP001151760">
    <property type="component" value="Unassembled WGS sequence"/>
</dbReference>
<sequence length="133" mass="15145">MFSCVQETWQPRGRAHEVKLQVQLPPVTDTHNTTSRSPCPIQAMSTKLSIASVGSTCYDLKWAISILRNRVRRNERARRDKSKKKQRQDVPIVKNFPKYFPRDLPGLPIYQTMNFTIDLVPGAAPVSTGHLID</sequence>
<evidence type="ECO:0000313" key="1">
    <source>
        <dbReference type="EMBL" id="GJT06871.1"/>
    </source>
</evidence>
<reference evidence="1" key="1">
    <citation type="journal article" date="2022" name="Int. J. Mol. Sci.">
        <title>Draft Genome of Tanacetum Coccineum: Genomic Comparison of Closely Related Tanacetum-Family Plants.</title>
        <authorList>
            <person name="Yamashiro T."/>
            <person name="Shiraishi A."/>
            <person name="Nakayama K."/>
            <person name="Satake H."/>
        </authorList>
    </citation>
    <scope>NUCLEOTIDE SEQUENCE</scope>
</reference>
<gene>
    <name evidence="1" type="ORF">Tco_0841333</name>
</gene>